<proteinExistence type="predicted"/>
<sequence length="92" mass="10481">MASFLADSEDLISQIRRLMTSLRRPNNATQLALHTHLTAERSNATRWSSVWKMVDKFIRIRDEAKHVAAAEDLLPCGSAHRRFVALHKNGRS</sequence>
<dbReference type="EMBL" id="RCMK01000362">
    <property type="protein sequence ID" value="KAG2933508.1"/>
    <property type="molecule type" value="Genomic_DNA"/>
</dbReference>
<evidence type="ECO:0000313" key="2">
    <source>
        <dbReference type="Proteomes" id="UP000736787"/>
    </source>
</evidence>
<gene>
    <name evidence="1" type="ORF">PC117_g12849</name>
</gene>
<comment type="caution">
    <text evidence="1">The sequence shown here is derived from an EMBL/GenBank/DDBJ whole genome shotgun (WGS) entry which is preliminary data.</text>
</comment>
<organism evidence="1 2">
    <name type="scientific">Phytophthora cactorum</name>
    <dbReference type="NCBI Taxonomy" id="29920"/>
    <lineage>
        <taxon>Eukaryota</taxon>
        <taxon>Sar</taxon>
        <taxon>Stramenopiles</taxon>
        <taxon>Oomycota</taxon>
        <taxon>Peronosporomycetes</taxon>
        <taxon>Peronosporales</taxon>
        <taxon>Peronosporaceae</taxon>
        <taxon>Phytophthora</taxon>
    </lineage>
</organism>
<protein>
    <submittedName>
        <fullName evidence="1">Uncharacterized protein</fullName>
    </submittedName>
</protein>
<reference evidence="1" key="1">
    <citation type="submission" date="2018-10" db="EMBL/GenBank/DDBJ databases">
        <title>Effector identification in a new, highly contiguous assembly of the strawberry crown rot pathogen Phytophthora cactorum.</title>
        <authorList>
            <person name="Armitage A.D."/>
            <person name="Nellist C.F."/>
            <person name="Bates H."/>
            <person name="Vickerstaff R.J."/>
            <person name="Harrison R.J."/>
        </authorList>
    </citation>
    <scope>NUCLEOTIDE SEQUENCE</scope>
    <source>
        <strain evidence="1">4040</strain>
    </source>
</reference>
<dbReference type="AlphaFoldDB" id="A0A8T1D717"/>
<name>A0A8T1D717_9STRA</name>
<dbReference type="PANTHER" id="PTHR40866">
    <property type="entry name" value="BED-TYPE DOMAIN-CONTAINING PROTEIN"/>
    <property type="match status" value="1"/>
</dbReference>
<evidence type="ECO:0000313" key="1">
    <source>
        <dbReference type="EMBL" id="KAG2933508.1"/>
    </source>
</evidence>
<dbReference type="Proteomes" id="UP000736787">
    <property type="component" value="Unassembled WGS sequence"/>
</dbReference>
<dbReference type="PANTHER" id="PTHR40866:SF1">
    <property type="entry name" value="BED-TYPE DOMAIN-CONTAINING PROTEIN"/>
    <property type="match status" value="1"/>
</dbReference>
<accession>A0A8T1D717</accession>